<dbReference type="GO" id="GO:0140098">
    <property type="term" value="F:catalytic activity, acting on RNA"/>
    <property type="evidence" value="ECO:0007669"/>
    <property type="project" value="UniProtKB-ARBA"/>
</dbReference>
<dbReference type="InterPro" id="IPR050188">
    <property type="entry name" value="RluA_PseudoU_synthase"/>
</dbReference>
<sequence>MDLEILYEDNHLIAVNKTGADLVQGDESGDEPLSDKVKAYIKEKYNKPGDVFLGVAHRLDRPVSGVVLFARTSKALTRLNQMFQDREVKKVYWAIVQNLPEEEEATLRNFILKDSIKNKSSVLNKMRPGAKEAILKYKLISSSARYHLLEVELETGRHHQIRAQLAKIGCPIRGDLKYGFARSNPDGGISLHARRLSFIHPVKKEPIEIIAPVPANDALWKEFQNVMQPAKKSKQVPGKE</sequence>
<proteinExistence type="inferred from homology"/>
<evidence type="ECO:0000313" key="4">
    <source>
        <dbReference type="EMBL" id="URW80463.1"/>
    </source>
</evidence>
<dbReference type="AlphaFoldDB" id="A0A9J6ZRZ8"/>
<dbReference type="PROSITE" id="PS01129">
    <property type="entry name" value="PSI_RLU"/>
    <property type="match status" value="1"/>
</dbReference>
<dbReference type="Proteomes" id="UP001056426">
    <property type="component" value="Chromosome"/>
</dbReference>
<dbReference type="GO" id="GO:0003723">
    <property type="term" value="F:RNA binding"/>
    <property type="evidence" value="ECO:0007669"/>
    <property type="project" value="InterPro"/>
</dbReference>
<evidence type="ECO:0000256" key="1">
    <source>
        <dbReference type="ARBA" id="ARBA00010876"/>
    </source>
</evidence>
<evidence type="ECO:0000259" key="3">
    <source>
        <dbReference type="Pfam" id="PF00849"/>
    </source>
</evidence>
<dbReference type="PANTHER" id="PTHR21600:SF83">
    <property type="entry name" value="PSEUDOURIDYLATE SYNTHASE RPUSD4, MITOCHONDRIAL"/>
    <property type="match status" value="1"/>
</dbReference>
<reference evidence="4" key="1">
    <citation type="submission" date="2022-05" db="EMBL/GenBank/DDBJ databases">
        <authorList>
            <person name="Sun X."/>
        </authorList>
    </citation>
    <scope>NUCLEOTIDE SEQUENCE</scope>
    <source>
        <strain evidence="4">Ai-910</strain>
    </source>
</reference>
<dbReference type="GO" id="GO:0001522">
    <property type="term" value="P:pseudouridine synthesis"/>
    <property type="evidence" value="ECO:0007669"/>
    <property type="project" value="InterPro"/>
</dbReference>
<reference evidence="4" key="2">
    <citation type="submission" date="2022-06" db="EMBL/GenBank/DDBJ databases">
        <title>Xiashengella guii gen. nov. sp. nov., a bacterium isolated form anaerobic digestion tank.</title>
        <authorList>
            <person name="Huang H."/>
        </authorList>
    </citation>
    <scope>NUCLEOTIDE SEQUENCE</scope>
    <source>
        <strain evidence="4">Ai-910</strain>
    </source>
</reference>
<dbReference type="SUPFAM" id="SSF55120">
    <property type="entry name" value="Pseudouridine synthase"/>
    <property type="match status" value="1"/>
</dbReference>
<dbReference type="InterPro" id="IPR006145">
    <property type="entry name" value="PsdUridine_synth_RsuA/RluA"/>
</dbReference>
<dbReference type="InterPro" id="IPR020103">
    <property type="entry name" value="PsdUridine_synth_cat_dom_sf"/>
</dbReference>
<keyword evidence="5" id="KW-1185">Reference proteome</keyword>
<keyword evidence="2" id="KW-0413">Isomerase</keyword>
<accession>A0A9J6ZRZ8</accession>
<dbReference type="CDD" id="cd02869">
    <property type="entry name" value="PseudoU_synth_RluA_like"/>
    <property type="match status" value="1"/>
</dbReference>
<dbReference type="KEGG" id="alkq:M9189_03745"/>
<dbReference type="GO" id="GO:0006396">
    <property type="term" value="P:RNA processing"/>
    <property type="evidence" value="ECO:0007669"/>
    <property type="project" value="UniProtKB-ARBA"/>
</dbReference>
<dbReference type="InterPro" id="IPR006224">
    <property type="entry name" value="PsdUridine_synth_RluA-like_CS"/>
</dbReference>
<dbReference type="Pfam" id="PF00849">
    <property type="entry name" value="PseudoU_synth_2"/>
    <property type="match status" value="1"/>
</dbReference>
<evidence type="ECO:0000313" key="5">
    <source>
        <dbReference type="Proteomes" id="UP001056426"/>
    </source>
</evidence>
<dbReference type="PANTHER" id="PTHR21600">
    <property type="entry name" value="MITOCHONDRIAL RNA PSEUDOURIDINE SYNTHASE"/>
    <property type="match status" value="1"/>
</dbReference>
<comment type="similarity">
    <text evidence="1">Belongs to the pseudouridine synthase RluA family.</text>
</comment>
<feature type="domain" description="Pseudouridine synthase RsuA/RluA-like" evidence="3">
    <location>
        <begin position="11"/>
        <end position="167"/>
    </location>
</feature>
<gene>
    <name evidence="4" type="ORF">M9189_03745</name>
</gene>
<dbReference type="RefSeq" id="WP_250724692.1">
    <property type="nucleotide sequence ID" value="NZ_CP098400.1"/>
</dbReference>
<name>A0A9J6ZRZ8_9BACT</name>
<dbReference type="Gene3D" id="3.30.2350.10">
    <property type="entry name" value="Pseudouridine synthase"/>
    <property type="match status" value="1"/>
</dbReference>
<organism evidence="4 5">
    <name type="scientific">Xiashengella succiniciproducens</name>
    <dbReference type="NCBI Taxonomy" id="2949635"/>
    <lineage>
        <taxon>Bacteria</taxon>
        <taxon>Pseudomonadati</taxon>
        <taxon>Bacteroidota</taxon>
        <taxon>Bacteroidia</taxon>
        <taxon>Marinilabiliales</taxon>
        <taxon>Marinilabiliaceae</taxon>
        <taxon>Xiashengella</taxon>
    </lineage>
</organism>
<protein>
    <submittedName>
        <fullName evidence="4">RluA family pseudouridine synthase</fullName>
    </submittedName>
</protein>
<dbReference type="GO" id="GO:0009982">
    <property type="term" value="F:pseudouridine synthase activity"/>
    <property type="evidence" value="ECO:0007669"/>
    <property type="project" value="InterPro"/>
</dbReference>
<evidence type="ECO:0000256" key="2">
    <source>
        <dbReference type="ARBA" id="ARBA00023235"/>
    </source>
</evidence>
<dbReference type="EMBL" id="CP098400">
    <property type="protein sequence ID" value="URW80463.1"/>
    <property type="molecule type" value="Genomic_DNA"/>
</dbReference>